<proteinExistence type="predicted"/>
<reference evidence="7 8" key="1">
    <citation type="submission" date="2024-06" db="EMBL/GenBank/DDBJ databases">
        <title>Genomic Encyclopedia of Type Strains, Phase V (KMG-V): Genome sequencing to study the core and pangenomes of soil and plant-associated prokaryotes.</title>
        <authorList>
            <person name="Whitman W."/>
        </authorList>
    </citation>
    <scope>NUCLEOTIDE SEQUENCE [LARGE SCALE GENOMIC DNA]</scope>
    <source>
        <strain evidence="7 8">USDA 160</strain>
    </source>
</reference>
<dbReference type="PANTHER" id="PTHR30250">
    <property type="entry name" value="PST FAMILY PREDICTED COLANIC ACID TRANSPORTER"/>
    <property type="match status" value="1"/>
</dbReference>
<keyword evidence="3 6" id="KW-0812">Transmembrane</keyword>
<dbReference type="InterPro" id="IPR050833">
    <property type="entry name" value="Poly_Biosynth_Transport"/>
</dbReference>
<dbReference type="EMBL" id="JBEPTQ010000002">
    <property type="protein sequence ID" value="MET4719903.1"/>
    <property type="molecule type" value="Genomic_DNA"/>
</dbReference>
<feature type="transmembrane region" description="Helical" evidence="6">
    <location>
        <begin position="47"/>
        <end position="70"/>
    </location>
</feature>
<feature type="transmembrane region" description="Helical" evidence="6">
    <location>
        <begin position="304"/>
        <end position="326"/>
    </location>
</feature>
<feature type="transmembrane region" description="Helical" evidence="6">
    <location>
        <begin position="397"/>
        <end position="417"/>
    </location>
</feature>
<keyword evidence="2" id="KW-1003">Cell membrane</keyword>
<feature type="transmembrane region" description="Helical" evidence="6">
    <location>
        <begin position="332"/>
        <end position="352"/>
    </location>
</feature>
<keyword evidence="4 6" id="KW-1133">Transmembrane helix</keyword>
<organism evidence="7 8">
    <name type="scientific">Bradyrhizobium japonicum</name>
    <dbReference type="NCBI Taxonomy" id="375"/>
    <lineage>
        <taxon>Bacteria</taxon>
        <taxon>Pseudomonadati</taxon>
        <taxon>Pseudomonadota</taxon>
        <taxon>Alphaproteobacteria</taxon>
        <taxon>Hyphomicrobiales</taxon>
        <taxon>Nitrobacteraceae</taxon>
        <taxon>Bradyrhizobium</taxon>
    </lineage>
</organism>
<feature type="transmembrane region" description="Helical" evidence="6">
    <location>
        <begin position="253"/>
        <end position="273"/>
    </location>
</feature>
<evidence type="ECO:0000256" key="3">
    <source>
        <dbReference type="ARBA" id="ARBA00022692"/>
    </source>
</evidence>
<accession>A0ABV2RSJ1</accession>
<comment type="subcellular location">
    <subcellularLocation>
        <location evidence="1">Cell membrane</location>
        <topology evidence="1">Multi-pass membrane protein</topology>
    </subcellularLocation>
</comment>
<feature type="transmembrane region" description="Helical" evidence="6">
    <location>
        <begin position="373"/>
        <end position="391"/>
    </location>
</feature>
<sequence>MSTTALPASSRRLLVDLMVMAMRASVMGCKFGLALFIARYLDLSSLGLYGLAAGAIAAVPIVVNLGMNHLLMRDAVTASTDDMIDSMRHYWGFVGFAYTTLLTIAALVTVLLGTTSLWILIVAVIAFEHVGNDIFYLLSSLQRHVWANAIGFIRGAAWILVFVPLAIWDTGFRSLPYLFGFWLVGGAASVGLFAFLSRSWPWLASFSRPFRVAVITDAIRRSYLMLLSDLGFITSQYIDRYLITLFLGLKVAGVYFLFWTVGSSATTFLGLVLQQKQRPSLISAYRTSGPSAHRQLARRFLQTTALATVALSTAVGFTFQVLLPWVAPQPALIAQLSAFWLIVAGLAVRYMADFGALALFTAHLDRLTTVTNLASVGVLVLAQLTLLPIAGLHGAGAAILLASLIMTLWRYCLLFGFPVSNVHSRRAGV</sequence>
<keyword evidence="5 6" id="KW-0472">Membrane</keyword>
<dbReference type="RefSeq" id="WP_248888738.1">
    <property type="nucleotide sequence ID" value="NZ_CP066351.1"/>
</dbReference>
<dbReference type="PANTHER" id="PTHR30250:SF11">
    <property type="entry name" value="O-ANTIGEN TRANSPORTER-RELATED"/>
    <property type="match status" value="1"/>
</dbReference>
<feature type="transmembrane region" description="Helical" evidence="6">
    <location>
        <begin position="145"/>
        <end position="167"/>
    </location>
</feature>
<feature type="transmembrane region" description="Helical" evidence="6">
    <location>
        <begin position="218"/>
        <end position="238"/>
    </location>
</feature>
<comment type="caution">
    <text evidence="7">The sequence shown here is derived from an EMBL/GenBank/DDBJ whole genome shotgun (WGS) entry which is preliminary data.</text>
</comment>
<feature type="transmembrane region" description="Helical" evidence="6">
    <location>
        <begin position="21"/>
        <end position="41"/>
    </location>
</feature>
<feature type="transmembrane region" description="Helical" evidence="6">
    <location>
        <begin position="117"/>
        <end position="138"/>
    </location>
</feature>
<feature type="transmembrane region" description="Helical" evidence="6">
    <location>
        <begin position="90"/>
        <end position="111"/>
    </location>
</feature>
<feature type="transmembrane region" description="Helical" evidence="6">
    <location>
        <begin position="179"/>
        <end position="197"/>
    </location>
</feature>
<evidence type="ECO:0000256" key="5">
    <source>
        <dbReference type="ARBA" id="ARBA00023136"/>
    </source>
</evidence>
<evidence type="ECO:0000313" key="8">
    <source>
        <dbReference type="Proteomes" id="UP001549291"/>
    </source>
</evidence>
<gene>
    <name evidence="7" type="ORF">ABIF63_004009</name>
</gene>
<evidence type="ECO:0000256" key="4">
    <source>
        <dbReference type="ARBA" id="ARBA00022989"/>
    </source>
</evidence>
<keyword evidence="8" id="KW-1185">Reference proteome</keyword>
<name>A0ABV2RSJ1_BRAJP</name>
<evidence type="ECO:0000256" key="2">
    <source>
        <dbReference type="ARBA" id="ARBA00022475"/>
    </source>
</evidence>
<evidence type="ECO:0000256" key="6">
    <source>
        <dbReference type="SAM" id="Phobius"/>
    </source>
</evidence>
<evidence type="ECO:0000313" key="7">
    <source>
        <dbReference type="EMBL" id="MET4719903.1"/>
    </source>
</evidence>
<dbReference type="Proteomes" id="UP001549291">
    <property type="component" value="Unassembled WGS sequence"/>
</dbReference>
<evidence type="ECO:0000256" key="1">
    <source>
        <dbReference type="ARBA" id="ARBA00004651"/>
    </source>
</evidence>
<protein>
    <submittedName>
        <fullName evidence="7">O-antigen/teichoic acid export membrane protein</fullName>
    </submittedName>
</protein>